<keyword evidence="2" id="KW-1185">Reference proteome</keyword>
<proteinExistence type="predicted"/>
<dbReference type="EMBL" id="BGZK01001317">
    <property type="protein sequence ID" value="GBP77102.1"/>
    <property type="molecule type" value="Genomic_DNA"/>
</dbReference>
<sequence length="123" mass="13772">MILALVDLLRKVKKRHKILQKIDLIGRTVYALVADRSRPIHPILGTSRSSKSKGWEREELTLMCVVVFTLDGHRGFEHDCANRLKPSAVGVSCTLAAVARRRLKVETSTACVFIQKSYGAWAL</sequence>
<dbReference type="Proteomes" id="UP000299102">
    <property type="component" value="Unassembled WGS sequence"/>
</dbReference>
<gene>
    <name evidence="1" type="ORF">EVAR_61104_1</name>
</gene>
<evidence type="ECO:0000313" key="2">
    <source>
        <dbReference type="Proteomes" id="UP000299102"/>
    </source>
</evidence>
<reference evidence="1 2" key="1">
    <citation type="journal article" date="2019" name="Commun. Biol.">
        <title>The bagworm genome reveals a unique fibroin gene that provides high tensile strength.</title>
        <authorList>
            <person name="Kono N."/>
            <person name="Nakamura H."/>
            <person name="Ohtoshi R."/>
            <person name="Tomita M."/>
            <person name="Numata K."/>
            <person name="Arakawa K."/>
        </authorList>
    </citation>
    <scope>NUCLEOTIDE SEQUENCE [LARGE SCALE GENOMIC DNA]</scope>
</reference>
<dbReference type="AlphaFoldDB" id="A0A4C1YQC2"/>
<accession>A0A4C1YQC2</accession>
<name>A0A4C1YQC2_EUMVA</name>
<organism evidence="1 2">
    <name type="scientific">Eumeta variegata</name>
    <name type="common">Bagworm moth</name>
    <name type="synonym">Eumeta japonica</name>
    <dbReference type="NCBI Taxonomy" id="151549"/>
    <lineage>
        <taxon>Eukaryota</taxon>
        <taxon>Metazoa</taxon>
        <taxon>Ecdysozoa</taxon>
        <taxon>Arthropoda</taxon>
        <taxon>Hexapoda</taxon>
        <taxon>Insecta</taxon>
        <taxon>Pterygota</taxon>
        <taxon>Neoptera</taxon>
        <taxon>Endopterygota</taxon>
        <taxon>Lepidoptera</taxon>
        <taxon>Glossata</taxon>
        <taxon>Ditrysia</taxon>
        <taxon>Tineoidea</taxon>
        <taxon>Psychidae</taxon>
        <taxon>Oiketicinae</taxon>
        <taxon>Eumeta</taxon>
    </lineage>
</organism>
<comment type="caution">
    <text evidence="1">The sequence shown here is derived from an EMBL/GenBank/DDBJ whole genome shotgun (WGS) entry which is preliminary data.</text>
</comment>
<evidence type="ECO:0000313" key="1">
    <source>
        <dbReference type="EMBL" id="GBP77102.1"/>
    </source>
</evidence>
<protein>
    <submittedName>
        <fullName evidence="1">Uncharacterized protein</fullName>
    </submittedName>
</protein>